<evidence type="ECO:0000313" key="2">
    <source>
        <dbReference type="EMBL" id="TCS85070.1"/>
    </source>
</evidence>
<comment type="caution">
    <text evidence="2">The sequence shown here is derived from an EMBL/GenBank/DDBJ whole genome shotgun (WGS) entry which is preliminary data.</text>
</comment>
<keyword evidence="1" id="KW-0812">Transmembrane</keyword>
<accession>A0A4R3KML3</accession>
<sequence>MFFSIRQHQIAAHETEGLENPKNPGNKMELVLFRTKGRTLFHTSHTKQAFGEYWDVAEGKKISKRLWTSRMKAYCAQKAKEAPKPPFFFKITIAGWIFLLACFAVLGFIVYDENKPPLPKSEDVAAKEQPLAEGDIFFGHFEEYKESEQLGRISAGVGHGWFKILKVENDTYHVAKSTEMSKSHRPKEQMDSTSFEMESIPAKIEEKGAYTIRLLSADGNTEFAATSLHSGG</sequence>
<evidence type="ECO:0000256" key="1">
    <source>
        <dbReference type="SAM" id="Phobius"/>
    </source>
</evidence>
<gene>
    <name evidence="2" type="ORF">EDD80_11553</name>
</gene>
<keyword evidence="1" id="KW-1133">Transmembrane helix</keyword>
<organism evidence="2 3">
    <name type="scientific">Anseongella ginsenosidimutans</name>
    <dbReference type="NCBI Taxonomy" id="496056"/>
    <lineage>
        <taxon>Bacteria</taxon>
        <taxon>Pseudomonadati</taxon>
        <taxon>Bacteroidota</taxon>
        <taxon>Sphingobacteriia</taxon>
        <taxon>Sphingobacteriales</taxon>
        <taxon>Sphingobacteriaceae</taxon>
        <taxon>Anseongella</taxon>
    </lineage>
</organism>
<keyword evidence="1" id="KW-0472">Membrane</keyword>
<dbReference type="RefSeq" id="WP_132130489.1">
    <property type="nucleotide sequence ID" value="NZ_CP042432.1"/>
</dbReference>
<keyword evidence="3" id="KW-1185">Reference proteome</keyword>
<dbReference type="EMBL" id="SMAD01000015">
    <property type="protein sequence ID" value="TCS85070.1"/>
    <property type="molecule type" value="Genomic_DNA"/>
</dbReference>
<dbReference type="AlphaFoldDB" id="A0A4R3KML3"/>
<name>A0A4R3KML3_9SPHI</name>
<dbReference type="OrthoDB" id="1377971at2"/>
<evidence type="ECO:0000313" key="3">
    <source>
        <dbReference type="Proteomes" id="UP000295807"/>
    </source>
</evidence>
<dbReference type="Proteomes" id="UP000295807">
    <property type="component" value="Unassembled WGS sequence"/>
</dbReference>
<reference evidence="2 3" key="1">
    <citation type="submission" date="2019-03" db="EMBL/GenBank/DDBJ databases">
        <title>Genomic Encyclopedia of Type Strains, Phase IV (KMG-IV): sequencing the most valuable type-strain genomes for metagenomic binning, comparative biology and taxonomic classification.</title>
        <authorList>
            <person name="Goeker M."/>
        </authorList>
    </citation>
    <scope>NUCLEOTIDE SEQUENCE [LARGE SCALE GENOMIC DNA]</scope>
    <source>
        <strain evidence="2 3">DSM 21100</strain>
    </source>
</reference>
<protein>
    <submittedName>
        <fullName evidence="2">Uncharacterized protein</fullName>
    </submittedName>
</protein>
<feature type="transmembrane region" description="Helical" evidence="1">
    <location>
        <begin position="87"/>
        <end position="111"/>
    </location>
</feature>
<proteinExistence type="predicted"/>